<reference evidence="1 2" key="1">
    <citation type="submission" date="2015-01" db="EMBL/GenBank/DDBJ databases">
        <title>The Genome Sequence of Exophiala xenobiotica CBS118157.</title>
        <authorList>
            <consortium name="The Broad Institute Genomics Platform"/>
            <person name="Cuomo C."/>
            <person name="de Hoog S."/>
            <person name="Gorbushina A."/>
            <person name="Stielow B."/>
            <person name="Teixiera M."/>
            <person name="Abouelleil A."/>
            <person name="Chapman S.B."/>
            <person name="Priest M."/>
            <person name="Young S.K."/>
            <person name="Wortman J."/>
            <person name="Nusbaum C."/>
            <person name="Birren B."/>
        </authorList>
    </citation>
    <scope>NUCLEOTIDE SEQUENCE [LARGE SCALE GENOMIC DNA]</scope>
    <source>
        <strain evidence="1 2">CBS 118157</strain>
    </source>
</reference>
<sequence>MSRALVNLTSCRRGNSLCWESMATRRQGTYNLPNSLMDTAARPGGVCSGFCWSGKAHAQNPKGLLASLWPPDARNWGVRDFSRASLTCSLTMRWPSLVYHSRIVTSLKDSCPGAHETSFFLLLRQPKICFGIRLCQCYTRTSSMLAAIAPACWTKQFTLRRL</sequence>
<dbReference type="Proteomes" id="UP000054342">
    <property type="component" value="Unassembled WGS sequence"/>
</dbReference>
<protein>
    <submittedName>
        <fullName evidence="1">Uncharacterized protein</fullName>
    </submittedName>
</protein>
<name>A0A0D2EP23_9EURO</name>
<dbReference type="EMBL" id="KN847319">
    <property type="protein sequence ID" value="KIW57258.1"/>
    <property type="molecule type" value="Genomic_DNA"/>
</dbReference>
<dbReference type="RefSeq" id="XP_013317842.1">
    <property type="nucleotide sequence ID" value="XM_013462388.1"/>
</dbReference>
<evidence type="ECO:0000313" key="2">
    <source>
        <dbReference type="Proteomes" id="UP000054342"/>
    </source>
</evidence>
<evidence type="ECO:0000313" key="1">
    <source>
        <dbReference type="EMBL" id="KIW57258.1"/>
    </source>
</evidence>
<gene>
    <name evidence="1" type="ORF">PV05_05834</name>
</gene>
<dbReference type="GeneID" id="25327742"/>
<proteinExistence type="predicted"/>
<organism evidence="1 2">
    <name type="scientific">Exophiala xenobiotica</name>
    <dbReference type="NCBI Taxonomy" id="348802"/>
    <lineage>
        <taxon>Eukaryota</taxon>
        <taxon>Fungi</taxon>
        <taxon>Dikarya</taxon>
        <taxon>Ascomycota</taxon>
        <taxon>Pezizomycotina</taxon>
        <taxon>Eurotiomycetes</taxon>
        <taxon>Chaetothyriomycetidae</taxon>
        <taxon>Chaetothyriales</taxon>
        <taxon>Herpotrichiellaceae</taxon>
        <taxon>Exophiala</taxon>
    </lineage>
</organism>
<keyword evidence="2" id="KW-1185">Reference proteome</keyword>
<dbReference type="HOGENOM" id="CLU_1635420_0_0_1"/>
<accession>A0A0D2EP23</accession>
<dbReference type="AlphaFoldDB" id="A0A0D2EP23"/>